<reference evidence="2 3" key="1">
    <citation type="submission" date="2021-03" db="EMBL/GenBank/DDBJ databases">
        <title>Flavobacterium kribbensis sp. nov, an endophytic bacteria, isolated from soybean.</title>
        <authorList>
            <person name="Lee J."/>
            <person name="Seo J."/>
        </authorList>
    </citation>
    <scope>NUCLEOTIDE SEQUENCE [LARGE SCALE GENOMIC DNA]</scope>
    <source>
        <strain evidence="2 3">BB8</strain>
    </source>
</reference>
<name>A0ABX7QK29_9FLAO</name>
<feature type="signal peptide" evidence="1">
    <location>
        <begin position="1"/>
        <end position="17"/>
    </location>
</feature>
<dbReference type="EMBL" id="CP071448">
    <property type="protein sequence ID" value="QSW91392.1"/>
    <property type="molecule type" value="Genomic_DNA"/>
</dbReference>
<evidence type="ECO:0000256" key="1">
    <source>
        <dbReference type="SAM" id="SignalP"/>
    </source>
</evidence>
<organism evidence="2 3">
    <name type="scientific">Flavobacterium endoglycinae</name>
    <dbReference type="NCBI Taxonomy" id="2816357"/>
    <lineage>
        <taxon>Bacteria</taxon>
        <taxon>Pseudomonadati</taxon>
        <taxon>Bacteroidota</taxon>
        <taxon>Flavobacteriia</taxon>
        <taxon>Flavobacteriales</taxon>
        <taxon>Flavobacteriaceae</taxon>
        <taxon>Flavobacterium</taxon>
    </lineage>
</organism>
<keyword evidence="1" id="KW-0732">Signal</keyword>
<gene>
    <name evidence="2" type="ORF">J0383_11445</name>
</gene>
<dbReference type="Proteomes" id="UP000663440">
    <property type="component" value="Chromosome"/>
</dbReference>
<evidence type="ECO:0000313" key="2">
    <source>
        <dbReference type="EMBL" id="QSW91392.1"/>
    </source>
</evidence>
<keyword evidence="3" id="KW-1185">Reference proteome</keyword>
<protein>
    <submittedName>
        <fullName evidence="2">Uncharacterized protein</fullName>
    </submittedName>
</protein>
<proteinExistence type="predicted"/>
<evidence type="ECO:0000313" key="3">
    <source>
        <dbReference type="Proteomes" id="UP000663440"/>
    </source>
</evidence>
<dbReference type="RefSeq" id="WP_207298510.1">
    <property type="nucleotide sequence ID" value="NZ_CP071448.1"/>
</dbReference>
<sequence length="386" mass="40770">MKKIIIALLLSSGFMMAQTKSVVTKFGEIVNIHPFVNNGLTATNGYIQLGGALTKPSVLTTTSSFTLASGLQTGLGTDNVLVTDASSGVLKMISASAFTPYYWGVKGNSGTDPDNNFIGTTDSRDLIFKTSGAERLRLAANGFLGVGLSQVTTYGTTPKYALDVANDIHIYSNRVNYTSGRLIFENQQIDWGGAQGSGTYLLDGQDNGSRREWFFGKPYDNVGTGAKSSFVLKSMQTDALNYSLAQNGVGAYHLYVDGINNRIGIGTVNPSTSLEVSSTTTSLNPLKLNGLQTGASTDQMLTVDNNGVVRKMPIIKGRVSCANAVSQVINDANVTSTATISLTYETPSNGSVISVALGTRTAGSGFTVLYSTAPPTNSYVNYTILP</sequence>
<feature type="chain" id="PRO_5045580608" evidence="1">
    <location>
        <begin position="18"/>
        <end position="386"/>
    </location>
</feature>
<accession>A0ABX7QK29</accession>